<keyword evidence="1" id="KW-0812">Transmembrane</keyword>
<evidence type="ECO:0000313" key="4">
    <source>
        <dbReference type="Proteomes" id="UP000029721"/>
    </source>
</evidence>
<feature type="domain" description="DUF6418" evidence="2">
    <location>
        <begin position="216"/>
        <end position="322"/>
    </location>
</feature>
<sequence length="342" mass="38264">MTGVIFSYRAIDAVKLRFFSFPSVMRMGLEQLIRAVALLMIAVLVSIAMLYGTPSEHGVHRMDYWAYYAPTWGGAVAYWIIQLSFPLGYIYAHRKRKIDIAIFFLILMVSVYMGTRFTGLVLACFFFFLPIALLEAKKPLSVFFSWRGAMVLVLLLLLLVTALLASYGTSLSRAVEMVLARAGVQAQMWWALNDAVGASLMPIGDILGHYFGFGTEKQDSGVYYLMKQVAPMDVVNYRIETGSAFTMSGVFNNVHFFGYALGGLVNVLYGAVFGVSCGLLKKALESRNLIVSLFAFKLMYKLMVVLLTGSTDQVFTLGNVVFFLIIIAFLRLSVSRYEYQCR</sequence>
<keyword evidence="4" id="KW-1185">Reference proteome</keyword>
<dbReference type="InterPro" id="IPR046303">
    <property type="entry name" value="DUF6418"/>
</dbReference>
<feature type="transmembrane region" description="Helical" evidence="1">
    <location>
        <begin position="98"/>
        <end position="114"/>
    </location>
</feature>
<proteinExistence type="predicted"/>
<feature type="transmembrane region" description="Helical" evidence="1">
    <location>
        <begin position="256"/>
        <end position="277"/>
    </location>
</feature>
<evidence type="ECO:0000313" key="3">
    <source>
        <dbReference type="EMBL" id="KGE79126.1"/>
    </source>
</evidence>
<feature type="transmembrane region" description="Helical" evidence="1">
    <location>
        <begin position="148"/>
        <end position="167"/>
    </location>
</feature>
<dbReference type="Proteomes" id="UP000029721">
    <property type="component" value="Unassembled WGS sequence"/>
</dbReference>
<accession>A0ABR4WWL0</accession>
<keyword evidence="1" id="KW-0472">Membrane</keyword>
<name>A0ABR4WWL0_9GAMM</name>
<dbReference type="EMBL" id="JOKD01000009">
    <property type="protein sequence ID" value="KGE79126.1"/>
    <property type="molecule type" value="Genomic_DNA"/>
</dbReference>
<feature type="transmembrane region" description="Helical" evidence="1">
    <location>
        <begin position="289"/>
        <end position="308"/>
    </location>
</feature>
<evidence type="ECO:0000259" key="2">
    <source>
        <dbReference type="Pfam" id="PF19982"/>
    </source>
</evidence>
<feature type="transmembrane region" description="Helical" evidence="1">
    <location>
        <begin position="72"/>
        <end position="91"/>
    </location>
</feature>
<feature type="transmembrane region" description="Helical" evidence="1">
    <location>
        <begin position="314"/>
        <end position="334"/>
    </location>
</feature>
<feature type="transmembrane region" description="Helical" evidence="1">
    <location>
        <begin position="32"/>
        <end position="52"/>
    </location>
</feature>
<reference evidence="3 4" key="1">
    <citation type="submission" date="2014-06" db="EMBL/GenBank/DDBJ databases">
        <title>Draft genome sequence of an extremely salt tolerant bacteria Halomonas salina/CIFRI 1.</title>
        <authorList>
            <person name="Behera B.D."/>
            <person name="Meena D.K."/>
            <person name="Das P."/>
            <person name="Maharana J."/>
            <person name="Paria P."/>
            <person name="Sharma A.P."/>
            <person name="Shamsudheen K.V."/>
            <person name="Rijit J."/>
            <person name="Dixit V."/>
            <person name="Verma A."/>
            <person name="Scaria V."/>
            <person name="Sivasubbu S."/>
        </authorList>
    </citation>
    <scope>NUCLEOTIDE SEQUENCE [LARGE SCALE GENOMIC DNA]</scope>
    <source>
        <strain evidence="3 4">CIFRI 1</strain>
    </source>
</reference>
<comment type="caution">
    <text evidence="3">The sequence shown here is derived from an EMBL/GenBank/DDBJ whole genome shotgun (WGS) entry which is preliminary data.</text>
</comment>
<protein>
    <recommendedName>
        <fullName evidence="2">DUF6418 domain-containing protein</fullName>
    </recommendedName>
</protein>
<evidence type="ECO:0000256" key="1">
    <source>
        <dbReference type="SAM" id="Phobius"/>
    </source>
</evidence>
<keyword evidence="1" id="KW-1133">Transmembrane helix</keyword>
<gene>
    <name evidence="3" type="ORF">FP66_15955</name>
</gene>
<dbReference type="Pfam" id="PF19982">
    <property type="entry name" value="DUF6418"/>
    <property type="match status" value="1"/>
</dbReference>
<organism evidence="3 4">
    <name type="scientific">Halomonas salina</name>
    <dbReference type="NCBI Taxonomy" id="42565"/>
    <lineage>
        <taxon>Bacteria</taxon>
        <taxon>Pseudomonadati</taxon>
        <taxon>Pseudomonadota</taxon>
        <taxon>Gammaproteobacteria</taxon>
        <taxon>Oceanospirillales</taxon>
        <taxon>Halomonadaceae</taxon>
        <taxon>Halomonas</taxon>
    </lineage>
</organism>